<dbReference type="EMBL" id="MNBE01000079">
    <property type="protein sequence ID" value="OKP14611.1"/>
    <property type="molecule type" value="Genomic_DNA"/>
</dbReference>
<gene>
    <name evidence="2" type="ORF">PENSUB_13963</name>
</gene>
<evidence type="ECO:0000313" key="3">
    <source>
        <dbReference type="Proteomes" id="UP000186955"/>
    </source>
</evidence>
<evidence type="ECO:0000313" key="2">
    <source>
        <dbReference type="EMBL" id="OKP14611.1"/>
    </source>
</evidence>
<name>A0A1Q5UQ65_9EURO</name>
<comment type="caution">
    <text evidence="2">The sequence shown here is derived from an EMBL/GenBank/DDBJ whole genome shotgun (WGS) entry which is preliminary data.</text>
</comment>
<organism evidence="2 3">
    <name type="scientific">Penicillium subrubescens</name>
    <dbReference type="NCBI Taxonomy" id="1316194"/>
    <lineage>
        <taxon>Eukaryota</taxon>
        <taxon>Fungi</taxon>
        <taxon>Dikarya</taxon>
        <taxon>Ascomycota</taxon>
        <taxon>Pezizomycotina</taxon>
        <taxon>Eurotiomycetes</taxon>
        <taxon>Eurotiomycetidae</taxon>
        <taxon>Eurotiales</taxon>
        <taxon>Aspergillaceae</taxon>
        <taxon>Penicillium</taxon>
    </lineage>
</organism>
<accession>A0A1Q5UQ65</accession>
<feature type="domain" description="DUF6593" evidence="1">
    <location>
        <begin position="27"/>
        <end position="190"/>
    </location>
</feature>
<reference evidence="2 3" key="1">
    <citation type="submission" date="2016-10" db="EMBL/GenBank/DDBJ databases">
        <title>Genome sequence of the ascomycete fungus Penicillium subrubescens.</title>
        <authorList>
            <person name="De Vries R.P."/>
            <person name="Peng M."/>
            <person name="Dilokpimol A."/>
            <person name="Hilden K."/>
            <person name="Makela M.R."/>
            <person name="Grigoriev I."/>
            <person name="Riley R."/>
            <person name="Granchi Z."/>
        </authorList>
    </citation>
    <scope>NUCLEOTIDE SEQUENCE [LARGE SCALE GENOMIC DNA]</scope>
    <source>
        <strain evidence="2 3">CBS 132785</strain>
    </source>
</reference>
<dbReference type="InterPro" id="IPR046528">
    <property type="entry name" value="DUF6593"/>
</dbReference>
<dbReference type="OrthoDB" id="3431997at2759"/>
<sequence length="214" mass="22781">MSAPQSKPIAQFTITRGVFRSSYDITTAGQHGQPHYHVDNSHWNPGKPDLTFHTGANTTGPIAGVSKYRHFSSDTEIGLGDPSQPHAIEWFRLNRDSIMSGRYSIRITLGTTTGSNSNQQSQPRTFTWKRTRSLSKHSGGLKLVDESDRVVAVFGSGGSFSSTTGQMDIYVPYGERFQLLVLVSGLALREKLARARNAAAAGAGAGAGGGGGGA</sequence>
<proteinExistence type="predicted"/>
<dbReference type="STRING" id="1316194.A0A1Q5UQ65"/>
<keyword evidence="3" id="KW-1185">Reference proteome</keyword>
<dbReference type="Proteomes" id="UP000186955">
    <property type="component" value="Unassembled WGS sequence"/>
</dbReference>
<protein>
    <recommendedName>
        <fullName evidence="1">DUF6593 domain-containing protein</fullName>
    </recommendedName>
</protein>
<dbReference type="Pfam" id="PF20236">
    <property type="entry name" value="DUF6593"/>
    <property type="match status" value="1"/>
</dbReference>
<evidence type="ECO:0000259" key="1">
    <source>
        <dbReference type="Pfam" id="PF20236"/>
    </source>
</evidence>
<dbReference type="AlphaFoldDB" id="A0A1Q5UQ65"/>